<evidence type="ECO:0000256" key="3">
    <source>
        <dbReference type="PIRNR" id="PIRNR001365"/>
    </source>
</evidence>
<dbReference type="Proteomes" id="UP001597180">
    <property type="component" value="Unassembled WGS sequence"/>
</dbReference>
<evidence type="ECO:0000313" key="4">
    <source>
        <dbReference type="EMBL" id="MFD1222731.1"/>
    </source>
</evidence>
<keyword evidence="5" id="KW-1185">Reference proteome</keyword>
<evidence type="ECO:0000256" key="1">
    <source>
        <dbReference type="ARBA" id="ARBA00007592"/>
    </source>
</evidence>
<dbReference type="SMART" id="SM01130">
    <property type="entry name" value="DHDPS"/>
    <property type="match status" value="1"/>
</dbReference>
<comment type="caution">
    <text evidence="4">The sequence shown here is derived from an EMBL/GenBank/DDBJ whole genome shotgun (WGS) entry which is preliminary data.</text>
</comment>
<protein>
    <submittedName>
        <fullName evidence="4">Dihydrodipicolinate synthase family protein</fullName>
    </submittedName>
</protein>
<reference evidence="5" key="1">
    <citation type="journal article" date="2019" name="Int. J. Syst. Evol. Microbiol.">
        <title>The Global Catalogue of Microorganisms (GCM) 10K type strain sequencing project: providing services to taxonomists for standard genome sequencing and annotation.</title>
        <authorList>
            <consortium name="The Broad Institute Genomics Platform"/>
            <consortium name="The Broad Institute Genome Sequencing Center for Infectious Disease"/>
            <person name="Wu L."/>
            <person name="Ma J."/>
        </authorList>
    </citation>
    <scope>NUCLEOTIDE SEQUENCE [LARGE SCALE GENOMIC DNA]</scope>
    <source>
        <strain evidence="5">CCUG 53270</strain>
    </source>
</reference>
<proteinExistence type="inferred from homology"/>
<dbReference type="PANTHER" id="PTHR12128">
    <property type="entry name" value="DIHYDRODIPICOLINATE SYNTHASE"/>
    <property type="match status" value="1"/>
</dbReference>
<organism evidence="4 5">
    <name type="scientific">Paenibacillus vulneris</name>
    <dbReference type="NCBI Taxonomy" id="1133364"/>
    <lineage>
        <taxon>Bacteria</taxon>
        <taxon>Bacillati</taxon>
        <taxon>Bacillota</taxon>
        <taxon>Bacilli</taxon>
        <taxon>Bacillales</taxon>
        <taxon>Paenibacillaceae</taxon>
        <taxon>Paenibacillus</taxon>
    </lineage>
</organism>
<dbReference type="EMBL" id="JBHTLU010000031">
    <property type="protein sequence ID" value="MFD1222731.1"/>
    <property type="molecule type" value="Genomic_DNA"/>
</dbReference>
<keyword evidence="2 3" id="KW-0456">Lyase</keyword>
<name>A0ABW3US63_9BACL</name>
<dbReference type="CDD" id="cd00408">
    <property type="entry name" value="DHDPS-like"/>
    <property type="match status" value="1"/>
</dbReference>
<dbReference type="PANTHER" id="PTHR12128:SF66">
    <property type="entry name" value="4-HYDROXY-2-OXOGLUTARATE ALDOLASE, MITOCHONDRIAL"/>
    <property type="match status" value="1"/>
</dbReference>
<dbReference type="SUPFAM" id="SSF51569">
    <property type="entry name" value="Aldolase"/>
    <property type="match status" value="1"/>
</dbReference>
<dbReference type="Gene3D" id="3.20.20.70">
    <property type="entry name" value="Aldolase class I"/>
    <property type="match status" value="1"/>
</dbReference>
<evidence type="ECO:0000256" key="2">
    <source>
        <dbReference type="ARBA" id="ARBA00023239"/>
    </source>
</evidence>
<dbReference type="RefSeq" id="WP_345588491.1">
    <property type="nucleotide sequence ID" value="NZ_BAABJG010000015.1"/>
</dbReference>
<dbReference type="Pfam" id="PF00701">
    <property type="entry name" value="DHDPS"/>
    <property type="match status" value="1"/>
</dbReference>
<dbReference type="InterPro" id="IPR002220">
    <property type="entry name" value="DapA-like"/>
</dbReference>
<gene>
    <name evidence="4" type="ORF">ACFQ4B_21690</name>
</gene>
<accession>A0ABW3US63</accession>
<comment type="similarity">
    <text evidence="1 3">Belongs to the DapA family.</text>
</comment>
<dbReference type="PIRSF" id="PIRSF001365">
    <property type="entry name" value="DHDPS"/>
    <property type="match status" value="1"/>
</dbReference>
<evidence type="ECO:0000313" key="5">
    <source>
        <dbReference type="Proteomes" id="UP001597180"/>
    </source>
</evidence>
<dbReference type="InterPro" id="IPR013785">
    <property type="entry name" value="Aldolase_TIM"/>
</dbReference>
<sequence length="306" mass="34123">MLKDGVWPTMITPFTETKEIDYEALEQLIEWYIANGVDGLFAVCQSSEMFHLSLAERVQLARFVVEQAAGRVQVIASGHISDSLKDQVEEIGAISETGIDAFVIVSNRLAGKEESDDIWKRHAEQLLHQIPETSFGIYECPHPYKRLLTPELLRWCADTERFLFLKDTCCDPDQLTAKLNAVQGTQLKLFNANAATLLMSLQAGASGYSGVMANFHPDLYVSLMRLARSRPEVAARLQQFLGLASSIERQPYPLNAKYYLGLEGLPIQLQARSSNAVSLTASMKLEIEQLRGVEQEIRTMAEAAVL</sequence>